<sequence>MKDLIDSATEFIRDVLRVVLLDEQPDSDDNEKGRQ</sequence>
<protein>
    <submittedName>
        <fullName evidence="1">Uncharacterized protein</fullName>
    </submittedName>
</protein>
<proteinExistence type="predicted"/>
<dbReference type="AlphaFoldDB" id="A0A1M5HN58"/>
<organism evidence="1 2">
    <name type="scientific">Fodinibius roseus</name>
    <dbReference type="NCBI Taxonomy" id="1194090"/>
    <lineage>
        <taxon>Bacteria</taxon>
        <taxon>Pseudomonadati</taxon>
        <taxon>Balneolota</taxon>
        <taxon>Balneolia</taxon>
        <taxon>Balneolales</taxon>
        <taxon>Balneolaceae</taxon>
        <taxon>Fodinibius</taxon>
    </lineage>
</organism>
<evidence type="ECO:0000313" key="1">
    <source>
        <dbReference type="EMBL" id="SHG17262.1"/>
    </source>
</evidence>
<name>A0A1M5HN58_9BACT</name>
<evidence type="ECO:0000313" key="2">
    <source>
        <dbReference type="Proteomes" id="UP000184041"/>
    </source>
</evidence>
<dbReference type="EMBL" id="FQUS01000020">
    <property type="protein sequence ID" value="SHG17262.1"/>
    <property type="molecule type" value="Genomic_DNA"/>
</dbReference>
<gene>
    <name evidence="1" type="ORF">SAMN05443144_12091</name>
</gene>
<accession>A0A1M5HN58</accession>
<reference evidence="1 2" key="1">
    <citation type="submission" date="2016-11" db="EMBL/GenBank/DDBJ databases">
        <authorList>
            <person name="Jaros S."/>
            <person name="Januszkiewicz K."/>
            <person name="Wedrychowicz H."/>
        </authorList>
    </citation>
    <scope>NUCLEOTIDE SEQUENCE [LARGE SCALE GENOMIC DNA]</scope>
    <source>
        <strain evidence="1 2">DSM 21986</strain>
    </source>
</reference>
<dbReference type="Proteomes" id="UP000184041">
    <property type="component" value="Unassembled WGS sequence"/>
</dbReference>
<dbReference type="STRING" id="1194090.SAMN05443144_12091"/>
<keyword evidence="2" id="KW-1185">Reference proteome</keyword>